<organism evidence="5 6">
    <name type="scientific">Intoshia linei</name>
    <dbReference type="NCBI Taxonomy" id="1819745"/>
    <lineage>
        <taxon>Eukaryota</taxon>
        <taxon>Metazoa</taxon>
        <taxon>Spiralia</taxon>
        <taxon>Lophotrochozoa</taxon>
        <taxon>Mesozoa</taxon>
        <taxon>Orthonectida</taxon>
        <taxon>Rhopaluridae</taxon>
        <taxon>Intoshia</taxon>
    </lineage>
</organism>
<dbReference type="InterPro" id="IPR045209">
    <property type="entry name" value="Rrp5"/>
</dbReference>
<feature type="domain" description="Suppressor of forked" evidence="4">
    <location>
        <begin position="2"/>
        <end position="81"/>
    </location>
</feature>
<dbReference type="OrthoDB" id="412781at2759"/>
<dbReference type="Proteomes" id="UP000078046">
    <property type="component" value="Unassembled WGS sequence"/>
</dbReference>
<evidence type="ECO:0000313" key="5">
    <source>
        <dbReference type="EMBL" id="OAF64120.1"/>
    </source>
</evidence>
<proteinExistence type="predicted"/>
<gene>
    <name evidence="5" type="ORF">A3Q56_08176</name>
</gene>
<dbReference type="SUPFAM" id="SSF48452">
    <property type="entry name" value="TPR-like"/>
    <property type="match status" value="1"/>
</dbReference>
<dbReference type="GO" id="GO:0006364">
    <property type="term" value="P:rRNA processing"/>
    <property type="evidence" value="ECO:0007669"/>
    <property type="project" value="InterPro"/>
</dbReference>
<keyword evidence="6" id="KW-1185">Reference proteome</keyword>
<keyword evidence="3" id="KW-0539">Nucleus</keyword>
<evidence type="ECO:0000256" key="2">
    <source>
        <dbReference type="ARBA" id="ARBA00022737"/>
    </source>
</evidence>
<keyword evidence="2" id="KW-0677">Repeat</keyword>
<dbReference type="Pfam" id="PF05843">
    <property type="entry name" value="Suf"/>
    <property type="match status" value="1"/>
</dbReference>
<name>A0A177AQN6_9BILA</name>
<dbReference type="PANTHER" id="PTHR23270:SF10">
    <property type="entry name" value="PROTEIN RRP5 HOMOLOG"/>
    <property type="match status" value="1"/>
</dbReference>
<evidence type="ECO:0000256" key="3">
    <source>
        <dbReference type="ARBA" id="ARBA00023242"/>
    </source>
</evidence>
<dbReference type="Gene3D" id="1.25.40.10">
    <property type="entry name" value="Tetratricopeptide repeat domain"/>
    <property type="match status" value="1"/>
</dbReference>
<dbReference type="InterPro" id="IPR008847">
    <property type="entry name" value="Suf"/>
</dbReference>
<dbReference type="GO" id="GO:0003723">
    <property type="term" value="F:RNA binding"/>
    <property type="evidence" value="ECO:0007669"/>
    <property type="project" value="TreeGrafter"/>
</dbReference>
<dbReference type="InterPro" id="IPR011990">
    <property type="entry name" value="TPR-like_helical_dom_sf"/>
</dbReference>
<sequence>MFENLLASYPKRLDVWYVYVDQVITSKDYDSARKIFDRMVRIKVSTKNKRQIFKKYIEFSKTHGSPVECAKINTEMSKSLSIDNIME</sequence>
<accession>A0A177AQN6</accession>
<evidence type="ECO:0000259" key="4">
    <source>
        <dbReference type="Pfam" id="PF05843"/>
    </source>
</evidence>
<comment type="caution">
    <text evidence="5">The sequence shown here is derived from an EMBL/GenBank/DDBJ whole genome shotgun (WGS) entry which is preliminary data.</text>
</comment>
<reference evidence="5 6" key="1">
    <citation type="submission" date="2016-04" db="EMBL/GenBank/DDBJ databases">
        <title>The genome of Intoshia linei affirms orthonectids as highly simplified spiralians.</title>
        <authorList>
            <person name="Mikhailov K.V."/>
            <person name="Slusarev G.S."/>
            <person name="Nikitin M.A."/>
            <person name="Logacheva M.D."/>
            <person name="Penin A."/>
            <person name="Aleoshin V."/>
            <person name="Panchin Y.V."/>
        </authorList>
    </citation>
    <scope>NUCLEOTIDE SEQUENCE [LARGE SCALE GENOMIC DNA]</scope>
    <source>
        <strain evidence="5">Intl2013</strain>
        <tissue evidence="5">Whole animal</tissue>
    </source>
</reference>
<evidence type="ECO:0000256" key="1">
    <source>
        <dbReference type="ARBA" id="ARBA00004123"/>
    </source>
</evidence>
<protein>
    <recommendedName>
        <fullName evidence="4">Suppressor of forked domain-containing protein</fullName>
    </recommendedName>
</protein>
<comment type="subcellular location">
    <subcellularLocation>
        <location evidence="1">Nucleus</location>
    </subcellularLocation>
</comment>
<dbReference type="GO" id="GO:0032040">
    <property type="term" value="C:small-subunit processome"/>
    <property type="evidence" value="ECO:0007669"/>
    <property type="project" value="TreeGrafter"/>
</dbReference>
<evidence type="ECO:0000313" key="6">
    <source>
        <dbReference type="Proteomes" id="UP000078046"/>
    </source>
</evidence>
<dbReference type="EMBL" id="LWCA01002111">
    <property type="protein sequence ID" value="OAF64120.1"/>
    <property type="molecule type" value="Genomic_DNA"/>
</dbReference>
<dbReference type="PANTHER" id="PTHR23270">
    <property type="entry name" value="PROGRAMMED CELL DEATH PROTEIN 11 PRE-RRNA PROCESSING PROTEIN RRP5"/>
    <property type="match status" value="1"/>
</dbReference>
<dbReference type="AlphaFoldDB" id="A0A177AQN6"/>